<evidence type="ECO:0000256" key="4">
    <source>
        <dbReference type="ARBA" id="ARBA00022840"/>
    </source>
</evidence>
<dbReference type="CDD" id="cd03293">
    <property type="entry name" value="ABC_NrtD_SsuB_transporters"/>
    <property type="match status" value="1"/>
</dbReference>
<keyword evidence="4" id="KW-0067">ATP-binding</keyword>
<dbReference type="InterPro" id="IPR003593">
    <property type="entry name" value="AAA+_ATPase"/>
</dbReference>
<dbReference type="Gene3D" id="3.40.50.300">
    <property type="entry name" value="P-loop containing nucleotide triphosphate hydrolases"/>
    <property type="match status" value="1"/>
</dbReference>
<keyword evidence="2" id="KW-0813">Transport</keyword>
<keyword evidence="3" id="KW-0547">Nucleotide-binding</keyword>
<dbReference type="InterPro" id="IPR017871">
    <property type="entry name" value="ABC_transporter-like_CS"/>
</dbReference>
<dbReference type="InterPro" id="IPR003439">
    <property type="entry name" value="ABC_transporter-like_ATP-bd"/>
</dbReference>
<feature type="domain" description="ABC transporter" evidence="5">
    <location>
        <begin position="22"/>
        <end position="252"/>
    </location>
</feature>
<dbReference type="GO" id="GO:0016887">
    <property type="term" value="F:ATP hydrolysis activity"/>
    <property type="evidence" value="ECO:0007669"/>
    <property type="project" value="InterPro"/>
</dbReference>
<reference evidence="6 7" key="1">
    <citation type="submission" date="2016-01" db="EMBL/GenBank/DDBJ databases">
        <authorList>
            <person name="Oliw E.H."/>
        </authorList>
    </citation>
    <scope>NUCLEOTIDE SEQUENCE [LARGE SCALE GENOMIC DNA]</scope>
    <source>
        <strain evidence="6 7">Zutra 3-1</strain>
    </source>
</reference>
<dbReference type="AlphaFoldDB" id="A0A1S7S7J4"/>
<name>A0A1S7S7J4_9HYPH</name>
<dbReference type="InterPro" id="IPR027417">
    <property type="entry name" value="P-loop_NTPase"/>
</dbReference>
<gene>
    <name evidence="6" type="ORF">AGR7C_pTi0166</name>
</gene>
<accession>A0A1S7S7J4</accession>
<dbReference type="PANTHER" id="PTHR42788:SF13">
    <property type="entry name" value="ALIPHATIC SULFONATES IMPORT ATP-BINDING PROTEIN SSUB"/>
    <property type="match status" value="1"/>
</dbReference>
<evidence type="ECO:0000313" key="7">
    <source>
        <dbReference type="Proteomes" id="UP000191987"/>
    </source>
</evidence>
<proteinExistence type="inferred from homology"/>
<dbReference type="Proteomes" id="UP000191987">
    <property type="component" value="Unassembled WGS sequence"/>
</dbReference>
<organism evidence="6 7">
    <name type="scientific">Agrobacterium deltaense Zutra 3/1</name>
    <dbReference type="NCBI Taxonomy" id="1183427"/>
    <lineage>
        <taxon>Bacteria</taxon>
        <taxon>Pseudomonadati</taxon>
        <taxon>Pseudomonadota</taxon>
        <taxon>Alphaproteobacteria</taxon>
        <taxon>Hyphomicrobiales</taxon>
        <taxon>Rhizobiaceae</taxon>
        <taxon>Rhizobium/Agrobacterium group</taxon>
        <taxon>Agrobacterium</taxon>
    </lineage>
</organism>
<evidence type="ECO:0000256" key="2">
    <source>
        <dbReference type="ARBA" id="ARBA00022448"/>
    </source>
</evidence>
<dbReference type="SUPFAM" id="SSF52540">
    <property type="entry name" value="P-loop containing nucleoside triphosphate hydrolases"/>
    <property type="match status" value="1"/>
</dbReference>
<evidence type="ECO:0000313" key="6">
    <source>
        <dbReference type="EMBL" id="CUX63707.1"/>
    </source>
</evidence>
<comment type="similarity">
    <text evidence="1">Belongs to the ABC transporter superfamily.</text>
</comment>
<sequence>MRGDMTAAAFPTTPPAATDHTLLVQGVSKSFSRPDGSEVRALDHVDLVVRDGSVTCIIGASGCGKSTLLRIVAGLEPQFGGTVLLGGRPLKGPGLDRGIVFQDHRLVPWMTVEANIAFSLHRLPKAEQRRVVTEKLKLVGLEGFGRSYPHQLSGGMAQRVAIARALAHQPELLLLDEPFGALDALTRLQMQDEVLRIRHTDNLTTVLITHDIEEAIYLADEIVVFSDRPGRVRARFTVELPHPRDRGDPAFARLRHELHAQFFHHRN</sequence>
<dbReference type="Pfam" id="PF00005">
    <property type="entry name" value="ABC_tran"/>
    <property type="match status" value="1"/>
</dbReference>
<dbReference type="SMART" id="SM00382">
    <property type="entry name" value="AAA"/>
    <property type="match status" value="1"/>
</dbReference>
<dbReference type="PROSITE" id="PS50893">
    <property type="entry name" value="ABC_TRANSPORTER_2"/>
    <property type="match status" value="1"/>
</dbReference>
<dbReference type="PROSITE" id="PS00211">
    <property type="entry name" value="ABC_TRANSPORTER_1"/>
    <property type="match status" value="1"/>
</dbReference>
<dbReference type="PANTHER" id="PTHR42788">
    <property type="entry name" value="TAURINE IMPORT ATP-BINDING PROTEIN-RELATED"/>
    <property type="match status" value="1"/>
</dbReference>
<dbReference type="InterPro" id="IPR050166">
    <property type="entry name" value="ABC_transporter_ATP-bind"/>
</dbReference>
<protein>
    <recommendedName>
        <fullName evidence="5">ABC transporter domain-containing protein</fullName>
    </recommendedName>
</protein>
<evidence type="ECO:0000256" key="1">
    <source>
        <dbReference type="ARBA" id="ARBA00005417"/>
    </source>
</evidence>
<dbReference type="GO" id="GO:0005524">
    <property type="term" value="F:ATP binding"/>
    <property type="evidence" value="ECO:0007669"/>
    <property type="project" value="UniProtKB-KW"/>
</dbReference>
<dbReference type="EMBL" id="FBWG01000050">
    <property type="protein sequence ID" value="CUX63707.1"/>
    <property type="molecule type" value="Genomic_DNA"/>
</dbReference>
<evidence type="ECO:0000259" key="5">
    <source>
        <dbReference type="PROSITE" id="PS50893"/>
    </source>
</evidence>
<evidence type="ECO:0000256" key="3">
    <source>
        <dbReference type="ARBA" id="ARBA00022741"/>
    </source>
</evidence>